<evidence type="ECO:0000313" key="4">
    <source>
        <dbReference type="Proteomes" id="UP000179807"/>
    </source>
</evidence>
<evidence type="ECO:0000256" key="2">
    <source>
        <dbReference type="SAM" id="MobiDB-lite"/>
    </source>
</evidence>
<accession>A0A1J4JUG1</accession>
<evidence type="ECO:0000256" key="1">
    <source>
        <dbReference type="SAM" id="Coils"/>
    </source>
</evidence>
<protein>
    <submittedName>
        <fullName evidence="3">Uncharacterized protein</fullName>
    </submittedName>
</protein>
<dbReference type="GeneID" id="94825005"/>
<dbReference type="AlphaFoldDB" id="A0A1J4JUG1"/>
<keyword evidence="1" id="KW-0175">Coiled coil</keyword>
<organism evidence="3 4">
    <name type="scientific">Tritrichomonas foetus</name>
    <dbReference type="NCBI Taxonomy" id="1144522"/>
    <lineage>
        <taxon>Eukaryota</taxon>
        <taxon>Metamonada</taxon>
        <taxon>Parabasalia</taxon>
        <taxon>Tritrichomonadida</taxon>
        <taxon>Tritrichomonadidae</taxon>
        <taxon>Tritrichomonas</taxon>
    </lineage>
</organism>
<gene>
    <name evidence="3" type="ORF">TRFO_01770</name>
</gene>
<name>A0A1J4JUG1_9EUKA</name>
<feature type="coiled-coil region" evidence="1">
    <location>
        <begin position="304"/>
        <end position="526"/>
    </location>
</feature>
<feature type="compositionally biased region" description="Low complexity" evidence="2">
    <location>
        <begin position="282"/>
        <end position="292"/>
    </location>
</feature>
<dbReference type="EMBL" id="MLAK01000926">
    <property type="protein sequence ID" value="OHT01156.1"/>
    <property type="molecule type" value="Genomic_DNA"/>
</dbReference>
<dbReference type="RefSeq" id="XP_068354292.1">
    <property type="nucleotide sequence ID" value="XM_068490301.1"/>
</dbReference>
<proteinExistence type="predicted"/>
<evidence type="ECO:0000313" key="3">
    <source>
        <dbReference type="EMBL" id="OHT01156.1"/>
    </source>
</evidence>
<comment type="caution">
    <text evidence="3">The sequence shown here is derived from an EMBL/GenBank/DDBJ whole genome shotgun (WGS) entry which is preliminary data.</text>
</comment>
<sequence>MTNTDLIFIKPYEKTENLLFKFREKLIEMQDELVEASFWFESDKYNICCQLEELYHKIEEIMHSILQKENYLQRVDDVEFAFDSEILATSSLFKNLLPKLEEVWSIVTSEDKYPKKPFQEFSSENNPIDEKKLDTILSALTSITSLSNMTRKVTLDLKTLFRIPPEYDEDQYDLSLENIVPPEIRDYYSRITCICNLHFLINDLVQFQESFSDKIAAISIEEEDARKKYEEARIKQEEAQKLKEKQANSTRPQKNSTSKLGTTDLTSTLPASGRTKIRDPPSSSYNSSQMSSLTNPKSCINQNVSQNQNSMKENDEQIEKLKNEIEKLKAENSTLTLKNVELTDKVEELEIDIENNEKFIDDNQKKQKQISELQTSLKSQIDENDRLQLEVENLQIEIAKRDSVSVSFEQYDQEIKSKEQIIHELTEKLNSMEISHKSIQSRNEQMQLQNKDLQNQLELKIKELEVSNNKVLKELSAYNSLHRKYQSVKQNLRSLANDMINHSALNDTERQELVKLRLENIQLRKDYQIMYTDLQNFEKAKEKALSSGDQIKILKAQLLDAHQKITLLNDINQNLNRKEESRIIKDHNHALMRVEKLKAKLQKEKKK</sequence>
<keyword evidence="4" id="KW-1185">Reference proteome</keyword>
<reference evidence="3" key="1">
    <citation type="submission" date="2016-10" db="EMBL/GenBank/DDBJ databases">
        <authorList>
            <person name="Benchimol M."/>
            <person name="Almeida L.G."/>
            <person name="Vasconcelos A.T."/>
            <person name="Perreira-Neves A."/>
            <person name="Rosa I.A."/>
            <person name="Tasca T."/>
            <person name="Bogo M.R."/>
            <person name="de Souza W."/>
        </authorList>
    </citation>
    <scope>NUCLEOTIDE SEQUENCE [LARGE SCALE GENOMIC DNA]</scope>
    <source>
        <strain evidence="3">K</strain>
    </source>
</reference>
<dbReference type="Proteomes" id="UP000179807">
    <property type="component" value="Unassembled WGS sequence"/>
</dbReference>
<feature type="compositionally biased region" description="Polar residues" evidence="2">
    <location>
        <begin position="293"/>
        <end position="302"/>
    </location>
</feature>
<feature type="compositionally biased region" description="Polar residues" evidence="2">
    <location>
        <begin position="248"/>
        <end position="270"/>
    </location>
</feature>
<feature type="region of interest" description="Disordered" evidence="2">
    <location>
        <begin position="239"/>
        <end position="302"/>
    </location>
</feature>
<dbReference type="VEuPathDB" id="TrichDB:TRFO_01770"/>